<protein>
    <submittedName>
        <fullName evidence="1">Uncharacterized protein</fullName>
    </submittedName>
</protein>
<organism evidence="1 2">
    <name type="scientific">Streptomyces spiramenti</name>
    <dbReference type="NCBI Taxonomy" id="2720606"/>
    <lineage>
        <taxon>Bacteria</taxon>
        <taxon>Bacillati</taxon>
        <taxon>Actinomycetota</taxon>
        <taxon>Actinomycetes</taxon>
        <taxon>Kitasatosporales</taxon>
        <taxon>Streptomycetaceae</taxon>
        <taxon>Streptomyces</taxon>
    </lineage>
</organism>
<gene>
    <name evidence="1" type="ORF">HCJ92_01815</name>
</gene>
<proteinExistence type="predicted"/>
<comment type="caution">
    <text evidence="1">The sequence shown here is derived from an EMBL/GenBank/DDBJ whole genome shotgun (WGS) entry which is preliminary data.</text>
</comment>
<reference evidence="1 2" key="1">
    <citation type="submission" date="2020-03" db="EMBL/GenBank/DDBJ databases">
        <title>Draft genome of Streptomyces sp. ventii, isolated from the Axial Seamount in the Pacific Ocean, and resequencing of the two type strains Streptomyces lonarensis strain NCL 716 and Streptomyces bohaiensis strain 11A07.</title>
        <authorList>
            <person name="Loughran R.M."/>
            <person name="Pfannmuller K.M."/>
            <person name="Wasson B.J."/>
            <person name="Deadmond M.C."/>
            <person name="Paddock B.E."/>
            <person name="Koyack M.J."/>
            <person name="Gallegos D.A."/>
            <person name="Mitchell E.A."/>
            <person name="Ushijima B."/>
            <person name="Saw J.H."/>
            <person name="Mcphail K.L."/>
            <person name="Videau P."/>
        </authorList>
    </citation>
    <scope>NUCLEOTIDE SEQUENCE [LARGE SCALE GENOMIC DNA]</scope>
    <source>
        <strain evidence="2">5675061</strain>
    </source>
</reference>
<dbReference type="SUPFAM" id="SSF51645">
    <property type="entry name" value="Malate synthase G"/>
    <property type="match status" value="1"/>
</dbReference>
<accession>A0ABX1AHC6</accession>
<dbReference type="EMBL" id="JAAVJB010000006">
    <property type="protein sequence ID" value="NJP65051.1"/>
    <property type="molecule type" value="Genomic_DNA"/>
</dbReference>
<evidence type="ECO:0000313" key="2">
    <source>
        <dbReference type="Proteomes" id="UP000746503"/>
    </source>
</evidence>
<evidence type="ECO:0000313" key="1">
    <source>
        <dbReference type="EMBL" id="NJP65051.1"/>
    </source>
</evidence>
<keyword evidence="2" id="KW-1185">Reference proteome</keyword>
<dbReference type="InterPro" id="IPR011076">
    <property type="entry name" value="Malate_synth_sf"/>
</dbReference>
<dbReference type="Proteomes" id="UP000746503">
    <property type="component" value="Unassembled WGS sequence"/>
</dbReference>
<sequence length="82" mass="8569">MRTEVEVAPADLLSVRRAAGPPSPEGVRTAEELAHRHATAREAGRGTVVLDGAVHDAASAALAEEQLRQWLPGRGAADHRAG</sequence>
<dbReference type="RefSeq" id="WP_167931572.1">
    <property type="nucleotide sequence ID" value="NZ_JAAVJB010000006.1"/>
</dbReference>
<name>A0ABX1AHC6_9ACTN</name>